<dbReference type="Pfam" id="PF07070">
    <property type="entry name" value="Spo0M"/>
    <property type="match status" value="1"/>
</dbReference>
<dbReference type="RefSeq" id="WP_160546796.1">
    <property type="nucleotide sequence ID" value="NZ_JBHLUU010000118.1"/>
</dbReference>
<dbReference type="InterPro" id="IPR009776">
    <property type="entry name" value="Spore_0_M"/>
</dbReference>
<sequence length="132" mass="14852">MFNIFTTLLKAGAPTVDLKINQTSAQIGETITGCFNLHGGRKTQKVKRLECSLVKTYDDGSFDTVEEVTTILMSEQLSENETLKFPFTFVITDKFQPTTSNITYRFHTNLVYSDNLTSKDHDELVILTKSSS</sequence>
<dbReference type="Proteomes" id="UP001589738">
    <property type="component" value="Unassembled WGS sequence"/>
</dbReference>
<accession>A0ABV6KV30</accession>
<proteinExistence type="predicted"/>
<evidence type="ECO:0000313" key="2">
    <source>
        <dbReference type="Proteomes" id="UP001589738"/>
    </source>
</evidence>
<evidence type="ECO:0000313" key="1">
    <source>
        <dbReference type="EMBL" id="MFC0477187.1"/>
    </source>
</evidence>
<protein>
    <submittedName>
        <fullName evidence="1">Sporulation protein</fullName>
    </submittedName>
</protein>
<dbReference type="EMBL" id="JBHLUU010000118">
    <property type="protein sequence ID" value="MFC0477187.1"/>
    <property type="molecule type" value="Genomic_DNA"/>
</dbReference>
<reference evidence="1 2" key="1">
    <citation type="submission" date="2024-09" db="EMBL/GenBank/DDBJ databases">
        <authorList>
            <person name="Sun Q."/>
            <person name="Mori K."/>
        </authorList>
    </citation>
    <scope>NUCLEOTIDE SEQUENCE [LARGE SCALE GENOMIC DNA]</scope>
    <source>
        <strain evidence="1 2">CGMCC 1.9126</strain>
    </source>
</reference>
<organism evidence="1 2">
    <name type="scientific">Robertmurraya beringensis</name>
    <dbReference type="NCBI Taxonomy" id="641660"/>
    <lineage>
        <taxon>Bacteria</taxon>
        <taxon>Bacillati</taxon>
        <taxon>Bacillota</taxon>
        <taxon>Bacilli</taxon>
        <taxon>Bacillales</taxon>
        <taxon>Bacillaceae</taxon>
        <taxon>Robertmurraya</taxon>
    </lineage>
</organism>
<name>A0ABV6KV30_9BACI</name>
<comment type="caution">
    <text evidence="1">The sequence shown here is derived from an EMBL/GenBank/DDBJ whole genome shotgun (WGS) entry which is preliminary data.</text>
</comment>
<gene>
    <name evidence="1" type="ORF">ACFFHF_18455</name>
</gene>
<keyword evidence="2" id="KW-1185">Reference proteome</keyword>